<proteinExistence type="inferred from homology"/>
<dbReference type="NCBIfam" id="TIGR00374">
    <property type="entry name" value="flippase-like domain"/>
    <property type="match status" value="1"/>
</dbReference>
<evidence type="ECO:0000256" key="7">
    <source>
        <dbReference type="SAM" id="Phobius"/>
    </source>
</evidence>
<keyword evidence="6 7" id="KW-0472">Membrane</keyword>
<dbReference type="Pfam" id="PF03706">
    <property type="entry name" value="LPG_synthase_TM"/>
    <property type="match status" value="1"/>
</dbReference>
<dbReference type="EMBL" id="CP006965">
    <property type="protein sequence ID" value="AHF80123.1"/>
    <property type="molecule type" value="Genomic_DNA"/>
</dbReference>
<feature type="transmembrane region" description="Helical" evidence="7">
    <location>
        <begin position="125"/>
        <end position="144"/>
    </location>
</feature>
<feature type="transmembrane region" description="Helical" evidence="7">
    <location>
        <begin position="264"/>
        <end position="287"/>
    </location>
</feature>
<feature type="transmembrane region" description="Helical" evidence="7">
    <location>
        <begin position="174"/>
        <end position="195"/>
    </location>
</feature>
<sequence>MITIGEYTNLLKSLNKTSLELITIALALYYLSTIIYALRWKIILDSMGKNVPLIDLLKAILSSIFVNNVTPMSRGGGEILRVTWISKKYKIPLSLSTVSILYERIMEAFPVTILLFLGLTYFARHIIYFVSLAIFVVVLIWLNWEEFIKLSVKIIKVELTTEELMNIISLKRKFSLNILVVGLSSVVWFLDMLRLKLIALAFGWNPSIGFLAIVSLANLIFGLMAFTPGGIGIVEGGLIGTLTYFGIPSTLAVSITLIERFISYVLSSIVGFITLIVLGGTEIWRVLKSH</sequence>
<evidence type="ECO:0000256" key="6">
    <source>
        <dbReference type="ARBA" id="ARBA00023136"/>
    </source>
</evidence>
<dbReference type="GO" id="GO:0005886">
    <property type="term" value="C:plasma membrane"/>
    <property type="evidence" value="ECO:0007669"/>
    <property type="project" value="UniProtKB-SubCell"/>
</dbReference>
<dbReference type="AlphaFoldDB" id="W0I6U1"/>
<dbReference type="PANTHER" id="PTHR39087">
    <property type="entry name" value="UPF0104 MEMBRANE PROTEIN MJ1595"/>
    <property type="match status" value="1"/>
</dbReference>
<dbReference type="PANTHER" id="PTHR39087:SF2">
    <property type="entry name" value="UPF0104 MEMBRANE PROTEIN MJ1595"/>
    <property type="match status" value="1"/>
</dbReference>
<evidence type="ECO:0000256" key="5">
    <source>
        <dbReference type="ARBA" id="ARBA00022989"/>
    </source>
</evidence>
<comment type="subcellular location">
    <subcellularLocation>
        <location evidence="1">Cell membrane</location>
        <topology evidence="1">Multi-pass membrane protein</topology>
    </subcellularLocation>
</comment>
<dbReference type="HOGENOM" id="CLU_048072_1_1_2"/>
<evidence type="ECO:0000313" key="8">
    <source>
        <dbReference type="EMBL" id="AHF80123.1"/>
    </source>
</evidence>
<dbReference type="Proteomes" id="UP000019027">
    <property type="component" value="Chromosome"/>
</dbReference>
<evidence type="ECO:0000256" key="3">
    <source>
        <dbReference type="ARBA" id="ARBA00022475"/>
    </source>
</evidence>
<organism evidence="8 9">
    <name type="scientific">Thermococcus paralvinellae</name>
    <dbReference type="NCBI Taxonomy" id="582419"/>
    <lineage>
        <taxon>Archaea</taxon>
        <taxon>Methanobacteriati</taxon>
        <taxon>Methanobacteriota</taxon>
        <taxon>Thermococci</taxon>
        <taxon>Thermococcales</taxon>
        <taxon>Thermococcaceae</taxon>
        <taxon>Thermococcus</taxon>
    </lineage>
</organism>
<evidence type="ECO:0000256" key="4">
    <source>
        <dbReference type="ARBA" id="ARBA00022692"/>
    </source>
</evidence>
<evidence type="ECO:0008006" key="10">
    <source>
        <dbReference type="Google" id="ProtNLM"/>
    </source>
</evidence>
<accession>W0I6U1</accession>
<evidence type="ECO:0000256" key="1">
    <source>
        <dbReference type="ARBA" id="ARBA00004651"/>
    </source>
</evidence>
<comment type="similarity">
    <text evidence="2">Belongs to the UPF0104 family.</text>
</comment>
<feature type="transmembrane region" description="Helical" evidence="7">
    <location>
        <begin position="207"/>
        <end position="226"/>
    </location>
</feature>
<protein>
    <recommendedName>
        <fullName evidence="10">Integral membrane protein</fullName>
    </recommendedName>
</protein>
<keyword evidence="4 7" id="KW-0812">Transmembrane</keyword>
<name>W0I6U1_9EURY</name>
<keyword evidence="9" id="KW-1185">Reference proteome</keyword>
<evidence type="ECO:0000313" key="9">
    <source>
        <dbReference type="Proteomes" id="UP000019027"/>
    </source>
</evidence>
<reference evidence="8 9" key="1">
    <citation type="journal article" date="2014" name="Int. J. Syst. Evol. Microbiol.">
        <title>Thermococcus paralvinellae sp. nov. and Thermococcus cleftensis sp. nov. of hyperthermophilic heterotrophs from deep-sea hydrothermal vents.</title>
        <authorList>
            <person name="Hensley S.A."/>
            <person name="Jung J.H."/>
            <person name="Park C.S."/>
            <person name="Holden J.F."/>
        </authorList>
    </citation>
    <scope>NUCLEOTIDE SEQUENCE [LARGE SCALE GENOMIC DNA]</scope>
    <source>
        <strain evidence="8 9">ES1</strain>
    </source>
</reference>
<dbReference type="STRING" id="582419.TES1_0737"/>
<dbReference type="InterPro" id="IPR022791">
    <property type="entry name" value="L-PG_synthase/AglD"/>
</dbReference>
<evidence type="ECO:0000256" key="2">
    <source>
        <dbReference type="ARBA" id="ARBA00011061"/>
    </source>
</evidence>
<gene>
    <name evidence="8" type="ORF">TES1_0737</name>
</gene>
<keyword evidence="5 7" id="KW-1133">Transmembrane helix</keyword>
<feature type="transmembrane region" description="Helical" evidence="7">
    <location>
        <begin position="21"/>
        <end position="39"/>
    </location>
</feature>
<keyword evidence="3" id="KW-1003">Cell membrane</keyword>
<dbReference type="OrthoDB" id="15513at2157"/>
<dbReference type="KEGG" id="ths:TES1_0737"/>
<feature type="transmembrane region" description="Helical" evidence="7">
    <location>
        <begin position="238"/>
        <end position="258"/>
    </location>
</feature>